<dbReference type="EMBL" id="LRPY01000099">
    <property type="protein sequence ID" value="KXA22108.1"/>
    <property type="molecule type" value="Genomic_DNA"/>
</dbReference>
<name>A0A133P0N3_FUSNU</name>
<gene>
    <name evidence="1" type="ORF">HMPREF3221_00988</name>
</gene>
<sequence>MINMMGSILTNLALGIAQGYGIYKQGKKIAKAGDEVKSIYNGLKGQENKLKGSIEYNKATAKKIKGYQDEQAKMQYEYNKREIGRALEGNLRGLLAGYVSARENLEQEVMNVRSKLAFNDIKNVEDSSIKSDSINKLNSEAKDKANIITQNQMNEIGELQNQTNNNYYQSGLTFNRTQEGINQNYLVAYSQAEMQLKRDLAQLNQTIDNGNMAGNQLMEQGFGAKLAGINGITQSFLEAGKSYYLENLKKNLATTPSGEIREVQGIYNTDDLKNKFKHNTFSGLKGFGNFGGNKWLMNS</sequence>
<dbReference type="AlphaFoldDB" id="A0A133P0N3"/>
<protein>
    <submittedName>
        <fullName evidence="1">Uncharacterized protein</fullName>
    </submittedName>
</protein>
<organism evidence="1 2">
    <name type="scientific">Fusobacterium nucleatum</name>
    <dbReference type="NCBI Taxonomy" id="851"/>
    <lineage>
        <taxon>Bacteria</taxon>
        <taxon>Fusobacteriati</taxon>
        <taxon>Fusobacteriota</taxon>
        <taxon>Fusobacteriia</taxon>
        <taxon>Fusobacteriales</taxon>
        <taxon>Fusobacteriaceae</taxon>
        <taxon>Fusobacterium</taxon>
    </lineage>
</organism>
<evidence type="ECO:0000313" key="1">
    <source>
        <dbReference type="EMBL" id="KXA22108.1"/>
    </source>
</evidence>
<keyword evidence="2" id="KW-1185">Reference proteome</keyword>
<reference evidence="2" key="1">
    <citation type="submission" date="2016-01" db="EMBL/GenBank/DDBJ databases">
        <authorList>
            <person name="Mitreva M."/>
            <person name="Pepin K.H."/>
            <person name="Mihindukulasuriya K.A."/>
            <person name="Fulton R."/>
            <person name="Fronick C."/>
            <person name="O'Laughlin M."/>
            <person name="Miner T."/>
            <person name="Herter B."/>
            <person name="Rosa B.A."/>
            <person name="Cordes M."/>
            <person name="Tomlinson C."/>
            <person name="Wollam A."/>
            <person name="Palsikar V.B."/>
            <person name="Mardis E.R."/>
            <person name="Wilson R.K."/>
        </authorList>
    </citation>
    <scope>NUCLEOTIDE SEQUENCE [LARGE SCALE GENOMIC DNA]</scope>
    <source>
        <strain evidence="2">MJR7757B</strain>
    </source>
</reference>
<dbReference type="PATRIC" id="fig|851.8.peg.991"/>
<dbReference type="Proteomes" id="UP000070401">
    <property type="component" value="Unassembled WGS sequence"/>
</dbReference>
<evidence type="ECO:0000313" key="2">
    <source>
        <dbReference type="Proteomes" id="UP000070401"/>
    </source>
</evidence>
<accession>A0A133P0N3</accession>
<comment type="caution">
    <text evidence="1">The sequence shown here is derived from an EMBL/GenBank/DDBJ whole genome shotgun (WGS) entry which is preliminary data.</text>
</comment>
<proteinExistence type="predicted"/>